<dbReference type="Pfam" id="PF01270">
    <property type="entry name" value="Glyco_hydro_8"/>
    <property type="match status" value="1"/>
</dbReference>
<organism evidence="9 10">
    <name type="scientific">Halotalea alkalilenta</name>
    <dbReference type="NCBI Taxonomy" id="376489"/>
    <lineage>
        <taxon>Bacteria</taxon>
        <taxon>Pseudomonadati</taxon>
        <taxon>Pseudomonadota</taxon>
        <taxon>Gammaproteobacteria</taxon>
        <taxon>Oceanospirillales</taxon>
        <taxon>Halomonadaceae</taxon>
        <taxon>Halotalea</taxon>
    </lineage>
</organism>
<accession>A0A172YIP1</accession>
<evidence type="ECO:0000256" key="6">
    <source>
        <dbReference type="ARBA" id="ARBA00023295"/>
    </source>
</evidence>
<dbReference type="STRING" id="376489.A5892_17765"/>
<keyword evidence="4" id="KW-0378">Hydrolase</keyword>
<keyword evidence="10" id="KW-1185">Reference proteome</keyword>
<comment type="catalytic activity">
    <reaction evidence="1">
        <text>Endohydrolysis of (1-&gt;4)-beta-D-glucosidic linkages in cellulose, lichenin and cereal beta-D-glucans.</text>
        <dbReference type="EC" id="3.2.1.4"/>
    </reaction>
</comment>
<gene>
    <name evidence="9" type="ORF">A5892_17765</name>
</gene>
<protein>
    <recommendedName>
        <fullName evidence="3">cellulase</fullName>
        <ecNumber evidence="3">3.2.1.4</ecNumber>
    </recommendedName>
</protein>
<dbReference type="EMBL" id="CP015243">
    <property type="protein sequence ID" value="ANF59081.1"/>
    <property type="molecule type" value="Genomic_DNA"/>
</dbReference>
<keyword evidence="7" id="KW-0119">Carbohydrate metabolism</keyword>
<evidence type="ECO:0000313" key="10">
    <source>
        <dbReference type="Proteomes" id="UP000077875"/>
    </source>
</evidence>
<evidence type="ECO:0000256" key="3">
    <source>
        <dbReference type="ARBA" id="ARBA00012601"/>
    </source>
</evidence>
<keyword evidence="7" id="KW-0624">Polysaccharide degradation</keyword>
<name>A0A172YIP1_9GAMM</name>
<dbReference type="GO" id="GO:0030245">
    <property type="term" value="P:cellulose catabolic process"/>
    <property type="evidence" value="ECO:0007669"/>
    <property type="project" value="UniProtKB-KW"/>
</dbReference>
<reference evidence="9 10" key="1">
    <citation type="submission" date="2016-04" db="EMBL/GenBank/DDBJ databases">
        <title>Complete Genome Sequence of Halotalea alkalilenta IHB B 13600.</title>
        <authorList>
            <person name="Swarnkar M.K."/>
            <person name="Sharma A."/>
            <person name="Kaushal K."/>
            <person name="Soni R."/>
            <person name="Rana S."/>
            <person name="Singh A.K."/>
            <person name="Gulati A."/>
        </authorList>
    </citation>
    <scope>NUCLEOTIDE SEQUENCE [LARGE SCALE GENOMIC DNA]</scope>
    <source>
        <strain evidence="9 10">IHB B 13600</strain>
    </source>
</reference>
<proteinExistence type="inferred from homology"/>
<keyword evidence="6" id="KW-0326">Glycosidase</keyword>
<dbReference type="Gene3D" id="1.50.10.10">
    <property type="match status" value="1"/>
</dbReference>
<dbReference type="AlphaFoldDB" id="A0A172YIP1"/>
<sequence length="334" mass="36958">MLRPFSLLLGLLFVAGSAQADMDDPGWRDFLARFVVDGRVIDTANRSISHTEGQGWSMLLAVHHGDRQTFDQLWRWTEDHLARRDVALYSWRFDPTTTPSVSDPNNASDGDLMIAWALDRAAQRWGGKAYAVRSAEVRTAIGTNLVRDFAGSKVLLPAMDGFEHPDGLVINLSYWVIPAFKRFAELEPQGPWLALVESGGKLLARAQFGAQKLPADWLRLDPRGGLSPAEGWPPRFGFENIRVPLYFSWGNQRGIGTLENIAVFWSRQALPPAWVDVTSGERAPYPLSEGGRAIKALLIGDPDGVPQVAGQDENYYSAILLQLVRVALHDLGVS</sequence>
<evidence type="ECO:0000256" key="7">
    <source>
        <dbReference type="ARBA" id="ARBA00023326"/>
    </source>
</evidence>
<dbReference type="GO" id="GO:0008810">
    <property type="term" value="F:cellulase activity"/>
    <property type="evidence" value="ECO:0007669"/>
    <property type="project" value="UniProtKB-EC"/>
</dbReference>
<evidence type="ECO:0000256" key="1">
    <source>
        <dbReference type="ARBA" id="ARBA00000966"/>
    </source>
</evidence>
<dbReference type="InterPro" id="IPR002037">
    <property type="entry name" value="Glyco_hydro_8"/>
</dbReference>
<keyword evidence="5" id="KW-0136">Cellulose degradation</keyword>
<evidence type="ECO:0000313" key="9">
    <source>
        <dbReference type="EMBL" id="ANF59081.1"/>
    </source>
</evidence>
<evidence type="ECO:0000256" key="5">
    <source>
        <dbReference type="ARBA" id="ARBA00023001"/>
    </source>
</evidence>
<dbReference type="SUPFAM" id="SSF48208">
    <property type="entry name" value="Six-hairpin glycosidases"/>
    <property type="match status" value="1"/>
</dbReference>
<evidence type="ECO:0000256" key="8">
    <source>
        <dbReference type="SAM" id="SignalP"/>
    </source>
</evidence>
<feature type="chain" id="PRO_5008004749" description="cellulase" evidence="8">
    <location>
        <begin position="21"/>
        <end position="334"/>
    </location>
</feature>
<dbReference type="EC" id="3.2.1.4" evidence="3"/>
<comment type="similarity">
    <text evidence="2">Belongs to the glycosyl hydrolase 8 (cellulase D) family.</text>
</comment>
<evidence type="ECO:0000256" key="2">
    <source>
        <dbReference type="ARBA" id="ARBA00009209"/>
    </source>
</evidence>
<feature type="signal peptide" evidence="8">
    <location>
        <begin position="1"/>
        <end position="20"/>
    </location>
</feature>
<dbReference type="InterPro" id="IPR008928">
    <property type="entry name" value="6-hairpin_glycosidase_sf"/>
</dbReference>
<keyword evidence="8" id="KW-0732">Signal</keyword>
<dbReference type="PRINTS" id="PR00735">
    <property type="entry name" value="GLHYDRLASE8"/>
</dbReference>
<dbReference type="Proteomes" id="UP000077875">
    <property type="component" value="Chromosome"/>
</dbReference>
<dbReference type="InterPro" id="IPR012341">
    <property type="entry name" value="6hp_glycosidase-like_sf"/>
</dbReference>
<evidence type="ECO:0000256" key="4">
    <source>
        <dbReference type="ARBA" id="ARBA00022801"/>
    </source>
</evidence>
<dbReference type="KEGG" id="haa:A5892_17765"/>